<dbReference type="InterPro" id="IPR036291">
    <property type="entry name" value="NAD(P)-bd_dom_sf"/>
</dbReference>
<dbReference type="GO" id="GO:0019310">
    <property type="term" value="P:inositol catabolic process"/>
    <property type="evidence" value="ECO:0007669"/>
    <property type="project" value="UniProtKB-UniRule"/>
</dbReference>
<evidence type="ECO:0000256" key="1">
    <source>
        <dbReference type="ARBA" id="ARBA00023002"/>
    </source>
</evidence>
<dbReference type="HAMAP" id="MF_01671">
    <property type="entry name" value="IolG"/>
    <property type="match status" value="1"/>
</dbReference>
<dbReference type="GO" id="GO:0000166">
    <property type="term" value="F:nucleotide binding"/>
    <property type="evidence" value="ECO:0007669"/>
    <property type="project" value="InterPro"/>
</dbReference>
<evidence type="ECO:0000313" key="6">
    <source>
        <dbReference type="EMBL" id="NNG41147.1"/>
    </source>
</evidence>
<evidence type="ECO:0000256" key="3">
    <source>
        <dbReference type="HAMAP-Rule" id="MF_01671"/>
    </source>
</evidence>
<dbReference type="InterPro" id="IPR023794">
    <property type="entry name" value="MI/DCI_dehydrogenase"/>
</dbReference>
<comment type="subunit">
    <text evidence="3">Homotetramer.</text>
</comment>
<dbReference type="GO" id="GO:0050112">
    <property type="term" value="F:inositol 2-dehydrogenase (NAD+) activity"/>
    <property type="evidence" value="ECO:0007669"/>
    <property type="project" value="UniProtKB-UniRule"/>
</dbReference>
<reference evidence="6 7" key="1">
    <citation type="submission" date="2020-05" db="EMBL/GenBank/DDBJ databases">
        <title>Flexivirga sp. ID2601S isolated from air conditioner.</title>
        <authorList>
            <person name="Kim D.H."/>
        </authorList>
    </citation>
    <scope>NUCLEOTIDE SEQUENCE [LARGE SCALE GENOMIC DNA]</scope>
    <source>
        <strain evidence="6 7">ID2601S</strain>
    </source>
</reference>
<dbReference type="PANTHER" id="PTHR43818:SF11">
    <property type="entry name" value="BCDNA.GH03377"/>
    <property type="match status" value="1"/>
</dbReference>
<dbReference type="EC" id="1.1.1.18" evidence="3"/>
<keyword evidence="2 3" id="KW-0520">NAD</keyword>
<feature type="domain" description="GFO/IDH/MocA-like oxidoreductase" evidence="5">
    <location>
        <begin position="131"/>
        <end position="246"/>
    </location>
</feature>
<evidence type="ECO:0000259" key="4">
    <source>
        <dbReference type="Pfam" id="PF01408"/>
    </source>
</evidence>
<dbReference type="Gene3D" id="3.30.360.10">
    <property type="entry name" value="Dihydrodipicolinate Reductase, domain 2"/>
    <property type="match status" value="1"/>
</dbReference>
<accession>A0A849AMX9</accession>
<dbReference type="EMBL" id="JABENB010000003">
    <property type="protein sequence ID" value="NNG41147.1"/>
    <property type="molecule type" value="Genomic_DNA"/>
</dbReference>
<dbReference type="InterPro" id="IPR000683">
    <property type="entry name" value="Gfo/Idh/MocA-like_OxRdtase_N"/>
</dbReference>
<dbReference type="InterPro" id="IPR055170">
    <property type="entry name" value="GFO_IDH_MocA-like_dom"/>
</dbReference>
<comment type="catalytic activity">
    <reaction evidence="3">
        <text>myo-inositol + NAD(+) = scyllo-inosose + NADH + H(+)</text>
        <dbReference type="Rhea" id="RHEA:16949"/>
        <dbReference type="ChEBI" id="CHEBI:15378"/>
        <dbReference type="ChEBI" id="CHEBI:17268"/>
        <dbReference type="ChEBI" id="CHEBI:17811"/>
        <dbReference type="ChEBI" id="CHEBI:57540"/>
        <dbReference type="ChEBI" id="CHEBI:57945"/>
        <dbReference type="EC" id="1.1.1.18"/>
    </reaction>
</comment>
<name>A0A849AMX9_9MICO</name>
<organism evidence="6 7">
    <name type="scientific">Flexivirga aerilata</name>
    <dbReference type="NCBI Taxonomy" id="1656889"/>
    <lineage>
        <taxon>Bacteria</taxon>
        <taxon>Bacillati</taxon>
        <taxon>Actinomycetota</taxon>
        <taxon>Actinomycetes</taxon>
        <taxon>Micrococcales</taxon>
        <taxon>Dermacoccaceae</taxon>
        <taxon>Flexivirga</taxon>
    </lineage>
</organism>
<sequence length="322" mass="34700">MTVRVGMIGLGAMGRSHLTRLATQVPGVEITGVSDLDPEHAARVAAEFGAVPFADPRDLIAAREVDAVLVCSSGPAHAPAVITAIERGKPVFCEKPLAPSAGDCAEIMRAEQARGERLVTVGFMRRFDAAYRHLRDTVASGEFGAPLIVHSRHHNPRVPERYTREMSITDTGIHDIDIVRWLLGEEICSARVDRPRPTRHRCTQLQDPLVLVLTSASGVWVGVEIFVNNRHSYDVGCEVVAETGTMRLGDGPQGMDHNARFGPAFVAELRQWAGSVTRGVQDGPTAWDGYAAAAVCDAGVRALADGGATVPVELMERPALYR</sequence>
<dbReference type="InterPro" id="IPR050463">
    <property type="entry name" value="Gfo/Idh/MocA_oxidrdct_glycsds"/>
</dbReference>
<proteinExistence type="inferred from homology"/>
<dbReference type="Pfam" id="PF01408">
    <property type="entry name" value="GFO_IDH_MocA"/>
    <property type="match status" value="1"/>
</dbReference>
<feature type="domain" description="Gfo/Idh/MocA-like oxidoreductase N-terminal" evidence="4">
    <location>
        <begin position="3"/>
        <end position="123"/>
    </location>
</feature>
<dbReference type="SUPFAM" id="SSF51735">
    <property type="entry name" value="NAD(P)-binding Rossmann-fold domains"/>
    <property type="match status" value="1"/>
</dbReference>
<keyword evidence="1 3" id="KW-0560">Oxidoreductase</keyword>
<keyword evidence="7" id="KW-1185">Reference proteome</keyword>
<comment type="function">
    <text evidence="3">Involved in the oxidation of myo-inositol (MI) to 2-keto-myo-inositol (2KMI or 2-inosose).</text>
</comment>
<evidence type="ECO:0000259" key="5">
    <source>
        <dbReference type="Pfam" id="PF22725"/>
    </source>
</evidence>
<dbReference type="PANTHER" id="PTHR43818">
    <property type="entry name" value="BCDNA.GH03377"/>
    <property type="match status" value="1"/>
</dbReference>
<comment type="similarity">
    <text evidence="3">Belongs to the Gfo/Idh/MocA family.</text>
</comment>
<dbReference type="Pfam" id="PF22725">
    <property type="entry name" value="GFO_IDH_MocA_C3"/>
    <property type="match status" value="1"/>
</dbReference>
<protein>
    <recommendedName>
        <fullName evidence="3">Inositol 2-dehydrogenase</fullName>
        <ecNumber evidence="3">1.1.1.18</ecNumber>
    </recommendedName>
    <alternativeName>
        <fullName evidence="3">Myo-inositol 2-dehydrogenase</fullName>
        <shortName evidence="3">MI 2-dehydrogenase</shortName>
    </alternativeName>
</protein>
<dbReference type="Gene3D" id="3.40.50.720">
    <property type="entry name" value="NAD(P)-binding Rossmann-like Domain"/>
    <property type="match status" value="1"/>
</dbReference>
<gene>
    <name evidence="3" type="primary">iolG</name>
    <name evidence="6" type="ORF">HJ588_17955</name>
</gene>
<dbReference type="AlphaFoldDB" id="A0A849AMX9"/>
<comment type="caution">
    <text evidence="6">The sequence shown here is derived from an EMBL/GenBank/DDBJ whole genome shotgun (WGS) entry which is preliminary data.</text>
</comment>
<dbReference type="SUPFAM" id="SSF55347">
    <property type="entry name" value="Glyceraldehyde-3-phosphate dehydrogenase-like, C-terminal domain"/>
    <property type="match status" value="1"/>
</dbReference>
<evidence type="ECO:0000313" key="7">
    <source>
        <dbReference type="Proteomes" id="UP000557772"/>
    </source>
</evidence>
<dbReference type="Proteomes" id="UP000557772">
    <property type="component" value="Unassembled WGS sequence"/>
</dbReference>
<evidence type="ECO:0000256" key="2">
    <source>
        <dbReference type="ARBA" id="ARBA00023027"/>
    </source>
</evidence>
<dbReference type="RefSeq" id="WP_171158197.1">
    <property type="nucleotide sequence ID" value="NZ_JABENB010000003.1"/>
</dbReference>